<reference evidence="2 3" key="1">
    <citation type="submission" date="2023-07" db="EMBL/GenBank/DDBJ databases">
        <title>The novel representative of Negativicutes class, Anaeroselena agilis gen. nov. sp. nov.</title>
        <authorList>
            <person name="Prokofeva M.I."/>
            <person name="Elcheninov A.G."/>
            <person name="Klyukina A."/>
            <person name="Kublanov I.V."/>
            <person name="Frolov E.N."/>
            <person name="Podosokorskaya O.A."/>
        </authorList>
    </citation>
    <scope>NUCLEOTIDE SEQUENCE [LARGE SCALE GENOMIC DNA]</scope>
    <source>
        <strain evidence="2 3">4137-cl</strain>
    </source>
</reference>
<dbReference type="RefSeq" id="WP_413779408.1">
    <property type="nucleotide sequence ID" value="NZ_JAUOZS010000001.1"/>
</dbReference>
<gene>
    <name evidence="2" type="ORF">Q4T40_06465</name>
</gene>
<keyword evidence="1" id="KW-0472">Membrane</keyword>
<evidence type="ECO:0000313" key="2">
    <source>
        <dbReference type="EMBL" id="MDT8900876.1"/>
    </source>
</evidence>
<keyword evidence="1" id="KW-0812">Transmembrane</keyword>
<comment type="caution">
    <text evidence="2">The sequence shown here is derived from an EMBL/GenBank/DDBJ whole genome shotgun (WGS) entry which is preliminary data.</text>
</comment>
<organism evidence="2 3">
    <name type="scientific">Anaeroselena agilis</name>
    <dbReference type="NCBI Taxonomy" id="3063788"/>
    <lineage>
        <taxon>Bacteria</taxon>
        <taxon>Bacillati</taxon>
        <taxon>Bacillota</taxon>
        <taxon>Negativicutes</taxon>
        <taxon>Acetonemataceae</taxon>
        <taxon>Anaeroselena</taxon>
    </lineage>
</organism>
<accession>A0ABU3NYF2</accession>
<keyword evidence="1" id="KW-1133">Transmembrane helix</keyword>
<proteinExistence type="predicted"/>
<sequence>MPRGPSKRGYHKQDMQKVNRTALVVGGIAAAVLLLVMVVSFIR</sequence>
<dbReference type="EMBL" id="JAUOZS010000001">
    <property type="protein sequence ID" value="MDT8900876.1"/>
    <property type="molecule type" value="Genomic_DNA"/>
</dbReference>
<evidence type="ECO:0000256" key="1">
    <source>
        <dbReference type="SAM" id="Phobius"/>
    </source>
</evidence>
<dbReference type="Proteomes" id="UP001254848">
    <property type="component" value="Unassembled WGS sequence"/>
</dbReference>
<name>A0ABU3NYF2_9FIRM</name>
<evidence type="ECO:0000313" key="3">
    <source>
        <dbReference type="Proteomes" id="UP001254848"/>
    </source>
</evidence>
<keyword evidence="3" id="KW-1185">Reference proteome</keyword>
<feature type="transmembrane region" description="Helical" evidence="1">
    <location>
        <begin position="21"/>
        <end position="42"/>
    </location>
</feature>
<protein>
    <submittedName>
        <fullName evidence="2">Uncharacterized protein</fullName>
    </submittedName>
</protein>